<dbReference type="GO" id="GO:0003700">
    <property type="term" value="F:DNA-binding transcription factor activity"/>
    <property type="evidence" value="ECO:0007669"/>
    <property type="project" value="InterPro"/>
</dbReference>
<keyword evidence="1" id="KW-0479">Metal-binding</keyword>
<reference evidence="11" key="1">
    <citation type="submission" date="2022-11" db="UniProtKB">
        <authorList>
            <consortium name="WormBaseParasite"/>
        </authorList>
    </citation>
    <scope>IDENTIFICATION</scope>
</reference>
<evidence type="ECO:0000313" key="11">
    <source>
        <dbReference type="WBParaSite" id="PDA_v2.g11499.t1"/>
    </source>
</evidence>
<name>A0A914P147_9BILA</name>
<evidence type="ECO:0000256" key="4">
    <source>
        <dbReference type="ARBA" id="ARBA00023015"/>
    </source>
</evidence>
<evidence type="ECO:0000256" key="1">
    <source>
        <dbReference type="ARBA" id="ARBA00022723"/>
    </source>
</evidence>
<dbReference type="Gene3D" id="3.30.50.10">
    <property type="entry name" value="Erythroid Transcription Factor GATA-1, subunit A"/>
    <property type="match status" value="1"/>
</dbReference>
<keyword evidence="2" id="KW-0863">Zinc-finger</keyword>
<evidence type="ECO:0000256" key="8">
    <source>
        <dbReference type="ARBA" id="ARBA00023242"/>
    </source>
</evidence>
<dbReference type="Proteomes" id="UP000887578">
    <property type="component" value="Unplaced"/>
</dbReference>
<dbReference type="SUPFAM" id="SSF57716">
    <property type="entry name" value="Glucocorticoid receptor-like (DNA-binding domain)"/>
    <property type="match status" value="1"/>
</dbReference>
<organism evidence="10 11">
    <name type="scientific">Panagrolaimus davidi</name>
    <dbReference type="NCBI Taxonomy" id="227884"/>
    <lineage>
        <taxon>Eukaryota</taxon>
        <taxon>Metazoa</taxon>
        <taxon>Ecdysozoa</taxon>
        <taxon>Nematoda</taxon>
        <taxon>Chromadorea</taxon>
        <taxon>Rhabditida</taxon>
        <taxon>Tylenchina</taxon>
        <taxon>Panagrolaimomorpha</taxon>
        <taxon>Panagrolaimoidea</taxon>
        <taxon>Panagrolaimidae</taxon>
        <taxon>Panagrolaimus</taxon>
    </lineage>
</organism>
<keyword evidence="6" id="KW-0804">Transcription</keyword>
<keyword evidence="5" id="KW-0238">DNA-binding</keyword>
<dbReference type="SMART" id="SM00399">
    <property type="entry name" value="ZnF_C4"/>
    <property type="match status" value="1"/>
</dbReference>
<keyword evidence="3" id="KW-0862">Zinc</keyword>
<dbReference type="Pfam" id="PF00105">
    <property type="entry name" value="zf-C4"/>
    <property type="match status" value="1"/>
</dbReference>
<dbReference type="InterPro" id="IPR013088">
    <property type="entry name" value="Znf_NHR/GATA"/>
</dbReference>
<evidence type="ECO:0000259" key="9">
    <source>
        <dbReference type="PROSITE" id="PS51030"/>
    </source>
</evidence>
<dbReference type="AlphaFoldDB" id="A0A914P147"/>
<dbReference type="WBParaSite" id="PDA_v2.g11499.t1">
    <property type="protein sequence ID" value="PDA_v2.g11499.t1"/>
    <property type="gene ID" value="PDA_v2.g11499"/>
</dbReference>
<keyword evidence="8" id="KW-0539">Nucleus</keyword>
<keyword evidence="4" id="KW-0805">Transcription regulation</keyword>
<dbReference type="InterPro" id="IPR001628">
    <property type="entry name" value="Znf_hrmn_rcpt"/>
</dbReference>
<keyword evidence="10" id="KW-1185">Reference proteome</keyword>
<feature type="domain" description="Nuclear receptor" evidence="9">
    <location>
        <begin position="4"/>
        <end position="83"/>
    </location>
</feature>
<accession>A0A914P147</accession>
<dbReference type="InterPro" id="IPR051152">
    <property type="entry name" value="C.elegans_Orphan_NR"/>
</dbReference>
<proteinExistence type="predicted"/>
<evidence type="ECO:0000256" key="6">
    <source>
        <dbReference type="ARBA" id="ARBA00023163"/>
    </source>
</evidence>
<evidence type="ECO:0000256" key="5">
    <source>
        <dbReference type="ARBA" id="ARBA00023125"/>
    </source>
</evidence>
<evidence type="ECO:0000256" key="3">
    <source>
        <dbReference type="ARBA" id="ARBA00022833"/>
    </source>
</evidence>
<dbReference type="GO" id="GO:0008270">
    <property type="term" value="F:zinc ion binding"/>
    <property type="evidence" value="ECO:0007669"/>
    <property type="project" value="UniProtKB-KW"/>
</dbReference>
<evidence type="ECO:0000256" key="2">
    <source>
        <dbReference type="ARBA" id="ARBA00022771"/>
    </source>
</evidence>
<dbReference type="PANTHER" id="PTHR45680">
    <property type="entry name" value="NUCLEAR HORMONE RECEPTOR FAMILY"/>
    <property type="match status" value="1"/>
</dbReference>
<dbReference type="PROSITE" id="PS51030">
    <property type="entry name" value="NUCLEAR_REC_DBD_2"/>
    <property type="match status" value="1"/>
</dbReference>
<keyword evidence="7" id="KW-0675">Receptor</keyword>
<dbReference type="PANTHER" id="PTHR45680:SF23">
    <property type="entry name" value="NUCLEAR HORMONE RECEPTOR FAMILY"/>
    <property type="match status" value="1"/>
</dbReference>
<evidence type="ECO:0000313" key="10">
    <source>
        <dbReference type="Proteomes" id="UP000887578"/>
    </source>
</evidence>
<evidence type="ECO:0000256" key="7">
    <source>
        <dbReference type="ARBA" id="ARBA00023170"/>
    </source>
</evidence>
<dbReference type="GO" id="GO:0043565">
    <property type="term" value="F:sequence-specific DNA binding"/>
    <property type="evidence" value="ECO:0007669"/>
    <property type="project" value="InterPro"/>
</dbReference>
<sequence length="227" mass="25275">MDNKVPCGICSEPISASCRRYGGRACNSCAAFFIRVIRTQQSFSCIGINNECLKTPTKLGKGCKRCRFDKCIEIGMSTNGMIPPIQKAPEPKPEKNTIFASILNSILNASVTSPNLLISYLSEHNGQLFSDGFKTLEGVALIPMSDKITLLSYVLKKFPITQNEFPAFIQLSLCKLKLQHLQIEEQLKIQAVQNAALLKISNFHPIGSRLIELSNISQHFLNVFYIF</sequence>
<protein>
    <submittedName>
        <fullName evidence="11">Nuclear receptor domain-containing protein</fullName>
    </submittedName>
</protein>